<evidence type="ECO:0000256" key="1">
    <source>
        <dbReference type="SAM" id="Coils"/>
    </source>
</evidence>
<dbReference type="EMBL" id="JBEFKJ010000006">
    <property type="protein sequence ID" value="KAL2045723.1"/>
    <property type="molecule type" value="Genomic_DNA"/>
</dbReference>
<gene>
    <name evidence="2" type="ORF">N7G274_002154</name>
</gene>
<accession>A0ABR4AKV3</accession>
<sequence>MAPIIYSNRENQVAVRKTIPTWDPYKLLGIHDHKNRGFSCVGTAETQWNSRCRWQFFDYASAPIIARLDAMAACNPSEISQKSLESLARLCLCPVNHQKEAPEKAREWYDKITVFLDENARTAALTADVDRLGLLLQNSLDENERLEQRVENVVQAERTARSNEVERQSRQLKAVQADFEKLKVSKETEVDGLMKRLITSSANLEEARVTKFKRSRELDDLKDQLKQSDANAESAKQAAEKKINGLKIDLEWNTTLLNDAKRTASSQIDDLKKQLKEGERRLKEQERTSSQEIVKLEEQLKYSNEQLEALRTAGLQDSKDIDHLHQEVRRLSKQHDDREIKSNARISHLQQQNETLNAQKHFNAFRSQVHLIVKHKRLEQAERANAELTEQSERLVEQIGDMDQQLADQNRVLSSFKLKNVKRGIFAVVAARPLTFSVKRVSKASRVNS</sequence>
<keyword evidence="3" id="KW-1185">Reference proteome</keyword>
<keyword evidence="1" id="KW-0175">Coiled coil</keyword>
<reference evidence="2 3" key="1">
    <citation type="submission" date="2024-09" db="EMBL/GenBank/DDBJ databases">
        <title>Rethinking Asexuality: The Enigmatic Case of Functional Sexual Genes in Lepraria (Stereocaulaceae).</title>
        <authorList>
            <person name="Doellman M."/>
            <person name="Sun Y."/>
            <person name="Barcenas-Pena A."/>
            <person name="Lumbsch H.T."/>
            <person name="Grewe F."/>
        </authorList>
    </citation>
    <scope>NUCLEOTIDE SEQUENCE [LARGE SCALE GENOMIC DNA]</scope>
    <source>
        <strain evidence="2 3">Mercado 3170</strain>
    </source>
</reference>
<evidence type="ECO:0000313" key="2">
    <source>
        <dbReference type="EMBL" id="KAL2045723.1"/>
    </source>
</evidence>
<proteinExistence type="predicted"/>
<dbReference type="Proteomes" id="UP001590950">
    <property type="component" value="Unassembled WGS sequence"/>
</dbReference>
<evidence type="ECO:0000313" key="3">
    <source>
        <dbReference type="Proteomes" id="UP001590950"/>
    </source>
</evidence>
<protein>
    <submittedName>
        <fullName evidence="2">Uncharacterized protein</fullName>
    </submittedName>
</protein>
<name>A0ABR4AKV3_9LECA</name>
<comment type="caution">
    <text evidence="2">The sequence shown here is derived from an EMBL/GenBank/DDBJ whole genome shotgun (WGS) entry which is preliminary data.</text>
</comment>
<organism evidence="2 3">
    <name type="scientific">Stereocaulon virgatum</name>
    <dbReference type="NCBI Taxonomy" id="373712"/>
    <lineage>
        <taxon>Eukaryota</taxon>
        <taxon>Fungi</taxon>
        <taxon>Dikarya</taxon>
        <taxon>Ascomycota</taxon>
        <taxon>Pezizomycotina</taxon>
        <taxon>Lecanoromycetes</taxon>
        <taxon>OSLEUM clade</taxon>
        <taxon>Lecanoromycetidae</taxon>
        <taxon>Lecanorales</taxon>
        <taxon>Lecanorineae</taxon>
        <taxon>Stereocaulaceae</taxon>
        <taxon>Stereocaulon</taxon>
    </lineage>
</organism>
<feature type="coiled-coil region" evidence="1">
    <location>
        <begin position="129"/>
        <end position="185"/>
    </location>
</feature>
<feature type="coiled-coil region" evidence="1">
    <location>
        <begin position="218"/>
        <end position="313"/>
    </location>
</feature>
<feature type="coiled-coil region" evidence="1">
    <location>
        <begin position="371"/>
        <end position="405"/>
    </location>
</feature>